<protein>
    <submittedName>
        <fullName evidence="1">Insecticidal toxin complex protein TccC</fullName>
    </submittedName>
</protein>
<comment type="caution">
    <text evidence="1">The sequence shown here is derived from an EMBL/GenBank/DDBJ whole genome shotgun (WGS) entry which is preliminary data.</text>
</comment>
<dbReference type="EMBL" id="JAVDSD010000010">
    <property type="protein sequence ID" value="MDR6609112.1"/>
    <property type="molecule type" value="Genomic_DNA"/>
</dbReference>
<reference evidence="1" key="1">
    <citation type="submission" date="2023-07" db="EMBL/GenBank/DDBJ databases">
        <title>Sorghum-associated microbial communities from plants grown in Nebraska, USA.</title>
        <authorList>
            <person name="Schachtman D."/>
        </authorList>
    </citation>
    <scope>NUCLEOTIDE SEQUENCE</scope>
    <source>
        <strain evidence="1">BE46</strain>
    </source>
</reference>
<evidence type="ECO:0000313" key="1">
    <source>
        <dbReference type="EMBL" id="MDR6609112.1"/>
    </source>
</evidence>
<accession>A0ACC6JRE9</accession>
<organism evidence="1 2">
    <name type="scientific">Pseudomonas synxantha</name>
    <dbReference type="NCBI Taxonomy" id="47883"/>
    <lineage>
        <taxon>Bacteria</taxon>
        <taxon>Pseudomonadati</taxon>
        <taxon>Pseudomonadota</taxon>
        <taxon>Gammaproteobacteria</taxon>
        <taxon>Pseudomonadales</taxon>
        <taxon>Pseudomonadaceae</taxon>
        <taxon>Pseudomonas</taxon>
    </lineage>
</organism>
<proteinExistence type="predicted"/>
<evidence type="ECO:0000313" key="2">
    <source>
        <dbReference type="Proteomes" id="UP001259420"/>
    </source>
</evidence>
<name>A0ACC6JRE9_9PSED</name>
<dbReference type="Proteomes" id="UP001259420">
    <property type="component" value="Unassembled WGS sequence"/>
</dbReference>
<sequence>MTAVRWNDAQTPMLSAVDPRDLVVRNIAYCRHPLNQSFQTRITRNHFDTAGRQIASWDPRLWDRAPKPNLATTYNLQGRPLLVDSVDAGWQLSLLDQAGMAHSFWDGRGSRRYTEFDALQRPTTITEQVKDDPPRVAERFAYGGVGDECAVHNHCGQLIRHDHPAGAHSLCEYGIGGLPLVQQTRFLLDLEPPDWPSDIVVRELYLETETFTTVQQYGFLGDVRGQTDAMGNVRWFAYNVAGELKETRLKLATSSQEPHLLVGDIRYDAFGRVESERAGNGVINIARYAGEDGHLVQLLSCDAQGKPLQNLNYGYDPVGNISSIEDKAQLTRHFNNQRIDPVSHYRYDSLYQLIEATGREVSQPGYGLVLPAWQNTPLDPNQLRNYTQTFNYDAAGNLQTRHHSGAQTFEMFTSVDSNRSVADEESLTDGFDANGNQQELMRGQRMSWDVRNQLSRVTMVSREDGPDDTECYFYDSPGHRLRKVRLAEATGRTLRAEVRYLPGLEIHRDNATGEERHVVSVEAGRSRVRALHWVTEPPAGLRNDQLRYCLSDHLNSCTLELDHLGALLSQEVYYPFGGTALWAGSNVTEARYKTVRYSGKERDATGLYYYGFRYYAPWLQRWVSADPSGDVDGLNMFTTVFNNPVNWVDAKGQNAVPAIAHFYWDGGDVPIWFLRNVLMFQNLNPEYDVSVWTSKTSQVLNTMADMRVGLDPAERELAYREGGRLNIPNPSMLFDALAGVYPEAKKIESLFYRESSGPYKNFAAASDILRLAATYVYGGLYMDGDVAVAGPVGELKTVHGFMAHIRGNQTSNAVIAAEPQSSLGKELLDRVVYAYSDEFAERFGRSNFGWDKKRNTPGGGLYSRYRLTIYMTGPEMMLDYVRFSSDGSMLDEREYSVPTELFFGSKSPRSTGGIEMRDMRNIFFGGYRRDIDSSGGWVFTQPSRRASVA</sequence>
<keyword evidence="2" id="KW-1185">Reference proteome</keyword>
<gene>
    <name evidence="1" type="ORF">J2X87_004210</name>
</gene>